<dbReference type="Proteomes" id="UP000703269">
    <property type="component" value="Unassembled WGS sequence"/>
</dbReference>
<reference evidence="2 3" key="1">
    <citation type="submission" date="2021-08" db="EMBL/GenBank/DDBJ databases">
        <title>Draft Genome Sequence of Phanerochaete sordida strain YK-624.</title>
        <authorList>
            <person name="Mori T."/>
            <person name="Dohra H."/>
            <person name="Suzuki T."/>
            <person name="Kawagishi H."/>
            <person name="Hirai H."/>
        </authorList>
    </citation>
    <scope>NUCLEOTIDE SEQUENCE [LARGE SCALE GENOMIC DNA]</scope>
    <source>
        <strain evidence="2 3">YK-624</strain>
    </source>
</reference>
<dbReference type="AlphaFoldDB" id="A0A9P3FXP0"/>
<accession>A0A9P3FXP0</accession>
<dbReference type="EMBL" id="BPQB01000001">
    <property type="protein sequence ID" value="GJE84224.1"/>
    <property type="molecule type" value="Genomic_DNA"/>
</dbReference>
<comment type="caution">
    <text evidence="2">The sequence shown here is derived from an EMBL/GenBank/DDBJ whole genome shotgun (WGS) entry which is preliminary data.</text>
</comment>
<gene>
    <name evidence="2" type="ORF">PsYK624_003000</name>
</gene>
<keyword evidence="3" id="KW-1185">Reference proteome</keyword>
<organism evidence="2 3">
    <name type="scientific">Phanerochaete sordida</name>
    <dbReference type="NCBI Taxonomy" id="48140"/>
    <lineage>
        <taxon>Eukaryota</taxon>
        <taxon>Fungi</taxon>
        <taxon>Dikarya</taxon>
        <taxon>Basidiomycota</taxon>
        <taxon>Agaricomycotina</taxon>
        <taxon>Agaricomycetes</taxon>
        <taxon>Polyporales</taxon>
        <taxon>Phanerochaetaceae</taxon>
        <taxon>Phanerochaete</taxon>
    </lineage>
</organism>
<feature type="compositionally biased region" description="Low complexity" evidence="1">
    <location>
        <begin position="25"/>
        <end position="48"/>
    </location>
</feature>
<evidence type="ECO:0000256" key="1">
    <source>
        <dbReference type="SAM" id="MobiDB-lite"/>
    </source>
</evidence>
<feature type="region of interest" description="Disordered" evidence="1">
    <location>
        <begin position="1"/>
        <end position="49"/>
    </location>
</feature>
<sequence length="103" mass="11077">MSASDSPGRERVPEPTTPDLRNRRSSPGSSPLRPGQISPTTTISTGSSNVFEPSLHSVLSSRPSTNPIASFQTARKAIIRADPALVTCFDPADKELYDLWAPK</sequence>
<proteinExistence type="predicted"/>
<evidence type="ECO:0000313" key="2">
    <source>
        <dbReference type="EMBL" id="GJE84224.1"/>
    </source>
</evidence>
<dbReference type="OrthoDB" id="2669285at2759"/>
<name>A0A9P3FXP0_9APHY</name>
<protein>
    <submittedName>
        <fullName evidence="2">Uncharacterized protein</fullName>
    </submittedName>
</protein>
<evidence type="ECO:0000313" key="3">
    <source>
        <dbReference type="Proteomes" id="UP000703269"/>
    </source>
</evidence>